<dbReference type="InterPro" id="IPR005158">
    <property type="entry name" value="BTAD"/>
</dbReference>
<feature type="signal peptide" evidence="2">
    <location>
        <begin position="1"/>
        <end position="27"/>
    </location>
</feature>
<dbReference type="InterPro" id="IPR015220">
    <property type="entry name" value="Glucodextranase_N"/>
</dbReference>
<feature type="compositionally biased region" description="Gly residues" evidence="1">
    <location>
        <begin position="166"/>
        <end position="176"/>
    </location>
</feature>
<keyword evidence="2" id="KW-0732">Signal</keyword>
<evidence type="ECO:0000313" key="5">
    <source>
        <dbReference type="EMBL" id="NJP98872.1"/>
    </source>
</evidence>
<accession>A0ABX1BQX1</accession>
<dbReference type="Pfam" id="PF09137">
    <property type="entry name" value="Glucodextran_N"/>
    <property type="match status" value="1"/>
</dbReference>
<dbReference type="Gene3D" id="1.25.40.10">
    <property type="entry name" value="Tetratricopeptide repeat domain"/>
    <property type="match status" value="1"/>
</dbReference>
<dbReference type="Pfam" id="PF03704">
    <property type="entry name" value="BTAD"/>
    <property type="match status" value="1"/>
</dbReference>
<comment type="caution">
    <text evidence="5">The sequence shown here is derived from an EMBL/GenBank/DDBJ whole genome shotgun (WGS) entry which is preliminary data.</text>
</comment>
<evidence type="ECO:0000259" key="4">
    <source>
        <dbReference type="Pfam" id="PF09137"/>
    </source>
</evidence>
<sequence>MSAIRRYVLALVVVAALVTVPGAPALARGPAPGGPGAASHFGMARKDCVGTSAGRASKVWYMVAGGLLSDVYEPTIDNTNVETMQFVVTDGRTFTELQSRDTTYRVATDASGMICTITSTSRRGRYRLTTTYVTDPDRNAVVVRTRLRPAGLRLYARLDASVNGNGGGAGPNGGADSGAVDAGTGAPVVWDDNTETSAPARDYAVPTHLALRAERRLPQASVGYAGTPGDGSHTTEEIIQTTQGGYRLVLEPDHIDAHLFVRLVKRARTAQAQGGGAAADALFRAALQLWRGEPPTVRPS</sequence>
<dbReference type="SUPFAM" id="SSF74650">
    <property type="entry name" value="Galactose mutarotase-like"/>
    <property type="match status" value="1"/>
</dbReference>
<dbReference type="InterPro" id="IPR011990">
    <property type="entry name" value="TPR-like_helical_dom_sf"/>
</dbReference>
<protein>
    <submittedName>
        <fullName evidence="5">Uncharacterized protein</fullName>
    </submittedName>
</protein>
<dbReference type="EMBL" id="JAATEP010000118">
    <property type="protein sequence ID" value="NJP98872.1"/>
    <property type="molecule type" value="Genomic_DNA"/>
</dbReference>
<dbReference type="Proteomes" id="UP000696294">
    <property type="component" value="Unassembled WGS sequence"/>
</dbReference>
<name>A0ABX1BQX1_9ACTN</name>
<organism evidence="5 6">
    <name type="scientific">Nonomuraea composti</name>
    <dbReference type="NCBI Taxonomy" id="2720023"/>
    <lineage>
        <taxon>Bacteria</taxon>
        <taxon>Bacillati</taxon>
        <taxon>Actinomycetota</taxon>
        <taxon>Actinomycetes</taxon>
        <taxon>Streptosporangiales</taxon>
        <taxon>Streptosporangiaceae</taxon>
        <taxon>Nonomuraea</taxon>
    </lineage>
</organism>
<gene>
    <name evidence="5" type="ORF">HCN51_57250</name>
</gene>
<keyword evidence="6" id="KW-1185">Reference proteome</keyword>
<feature type="domain" description="Bacterial transcriptional activator" evidence="3">
    <location>
        <begin position="255"/>
        <end position="293"/>
    </location>
</feature>
<dbReference type="SUPFAM" id="SSF48452">
    <property type="entry name" value="TPR-like"/>
    <property type="match status" value="1"/>
</dbReference>
<proteinExistence type="predicted"/>
<evidence type="ECO:0000259" key="3">
    <source>
        <dbReference type="Pfam" id="PF03704"/>
    </source>
</evidence>
<dbReference type="InterPro" id="IPR011013">
    <property type="entry name" value="Gal_mutarotase_sf_dom"/>
</dbReference>
<reference evidence="5 6" key="1">
    <citation type="submission" date="2020-03" db="EMBL/GenBank/DDBJ databases">
        <title>WGS of actinomycetes isolated from Thailand.</title>
        <authorList>
            <person name="Thawai C."/>
        </authorList>
    </citation>
    <scope>NUCLEOTIDE SEQUENCE [LARGE SCALE GENOMIC DNA]</scope>
    <source>
        <strain evidence="5 6">FMUSA5-5</strain>
    </source>
</reference>
<dbReference type="RefSeq" id="WP_168022159.1">
    <property type="nucleotide sequence ID" value="NZ_JAATEP010000118.1"/>
</dbReference>
<evidence type="ECO:0000313" key="6">
    <source>
        <dbReference type="Proteomes" id="UP000696294"/>
    </source>
</evidence>
<feature type="region of interest" description="Disordered" evidence="1">
    <location>
        <begin position="166"/>
        <end position="202"/>
    </location>
</feature>
<feature type="domain" description="Glucodextranase N-terminal" evidence="4">
    <location>
        <begin position="31"/>
        <end position="232"/>
    </location>
</feature>
<dbReference type="InterPro" id="IPR014718">
    <property type="entry name" value="GH-type_carb-bd"/>
</dbReference>
<dbReference type="Gene3D" id="2.70.98.10">
    <property type="match status" value="1"/>
</dbReference>
<evidence type="ECO:0000256" key="1">
    <source>
        <dbReference type="SAM" id="MobiDB-lite"/>
    </source>
</evidence>
<feature type="chain" id="PRO_5045185357" evidence="2">
    <location>
        <begin position="28"/>
        <end position="300"/>
    </location>
</feature>
<evidence type="ECO:0000256" key="2">
    <source>
        <dbReference type="SAM" id="SignalP"/>
    </source>
</evidence>